<feature type="transmembrane region" description="Helical" evidence="4">
    <location>
        <begin position="177"/>
        <end position="194"/>
    </location>
</feature>
<protein>
    <recommendedName>
        <fullName evidence="7">Pentatricopeptide repeat-containing protein</fullName>
    </recommendedName>
</protein>
<reference evidence="5" key="1">
    <citation type="submission" date="2022-10" db="EMBL/GenBank/DDBJ databases">
        <authorList>
            <person name="Hyden B.L."/>
            <person name="Feng K."/>
            <person name="Yates T."/>
            <person name="Jawdy S."/>
            <person name="Smart L.B."/>
            <person name="Muchero W."/>
        </authorList>
    </citation>
    <scope>NUCLEOTIDE SEQUENCE</scope>
    <source>
        <tissue evidence="5">Shoot tip</tissue>
    </source>
</reference>
<evidence type="ECO:0000313" key="5">
    <source>
        <dbReference type="EMBL" id="KAJ6313051.1"/>
    </source>
</evidence>
<sequence>MPNAGVSRDTSTYNSMIAIFCHHGHVSKALSLVKEMQTSALFNLDGQTFYPLLKSCLRTGDMDLLSQLLDDMVKKHQLSLDRSAYALLIHGLCRANKCEWAYHLFEEMIGASFSGELRLFFSFSSTYLSPPACGVAMAVEQEARSIMKLATCLTCDVKELFFRQTPAIILMRRFREWIWYLNSFIQYFLPQAIFKRMQMTMYMSFLGCFLDANWCHPLCEVNAS</sequence>
<keyword evidence="4" id="KW-0472">Membrane</keyword>
<dbReference type="PROSITE" id="PS51375">
    <property type="entry name" value="PPR"/>
    <property type="match status" value="2"/>
</dbReference>
<dbReference type="InterPro" id="IPR011990">
    <property type="entry name" value="TPR-like_helical_dom_sf"/>
</dbReference>
<evidence type="ECO:0000313" key="6">
    <source>
        <dbReference type="Proteomes" id="UP001141253"/>
    </source>
</evidence>
<keyword evidence="2" id="KW-0677">Repeat</keyword>
<dbReference type="PANTHER" id="PTHR47447:SF23">
    <property type="entry name" value="PENTACOTRIPEPTIDE-REPEAT REGION OF PRORP DOMAIN-CONTAINING PROTEIN"/>
    <property type="match status" value="1"/>
</dbReference>
<dbReference type="Pfam" id="PF12854">
    <property type="entry name" value="PPR_1"/>
    <property type="match status" value="2"/>
</dbReference>
<dbReference type="Gene3D" id="1.25.40.10">
    <property type="entry name" value="Tetratricopeptide repeat domain"/>
    <property type="match status" value="1"/>
</dbReference>
<dbReference type="EMBL" id="JAPFFI010000024">
    <property type="protein sequence ID" value="KAJ6313051.1"/>
    <property type="molecule type" value="Genomic_DNA"/>
</dbReference>
<feature type="repeat" description="PPR" evidence="3">
    <location>
        <begin position="9"/>
        <end position="43"/>
    </location>
</feature>
<evidence type="ECO:0000256" key="1">
    <source>
        <dbReference type="ARBA" id="ARBA00007626"/>
    </source>
</evidence>
<dbReference type="InterPro" id="IPR002885">
    <property type="entry name" value="PPR_rpt"/>
</dbReference>
<comment type="similarity">
    <text evidence="1">Belongs to the PPR family. P subfamily.</text>
</comment>
<keyword evidence="6" id="KW-1185">Reference proteome</keyword>
<evidence type="ECO:0000256" key="3">
    <source>
        <dbReference type="PROSITE-ProRule" id="PRU00708"/>
    </source>
</evidence>
<keyword evidence="4" id="KW-0812">Transmembrane</keyword>
<dbReference type="NCBIfam" id="TIGR00756">
    <property type="entry name" value="PPR"/>
    <property type="match status" value="2"/>
</dbReference>
<evidence type="ECO:0000256" key="2">
    <source>
        <dbReference type="ARBA" id="ARBA00022737"/>
    </source>
</evidence>
<dbReference type="PANTHER" id="PTHR47447">
    <property type="entry name" value="OS03G0856100 PROTEIN"/>
    <property type="match status" value="1"/>
</dbReference>
<evidence type="ECO:0008006" key="7">
    <source>
        <dbReference type="Google" id="ProtNLM"/>
    </source>
</evidence>
<organism evidence="5 6">
    <name type="scientific">Salix suchowensis</name>
    <dbReference type="NCBI Taxonomy" id="1278906"/>
    <lineage>
        <taxon>Eukaryota</taxon>
        <taxon>Viridiplantae</taxon>
        <taxon>Streptophyta</taxon>
        <taxon>Embryophyta</taxon>
        <taxon>Tracheophyta</taxon>
        <taxon>Spermatophyta</taxon>
        <taxon>Magnoliopsida</taxon>
        <taxon>eudicotyledons</taxon>
        <taxon>Gunneridae</taxon>
        <taxon>Pentapetalae</taxon>
        <taxon>rosids</taxon>
        <taxon>fabids</taxon>
        <taxon>Malpighiales</taxon>
        <taxon>Salicaceae</taxon>
        <taxon>Saliceae</taxon>
        <taxon>Salix</taxon>
    </lineage>
</organism>
<reference evidence="5" key="2">
    <citation type="journal article" date="2023" name="Int. J. Mol. Sci.">
        <title>De Novo Assembly and Annotation of 11 Diverse Shrub Willow (Salix) Genomes Reveals Novel Gene Organization in Sex-Linked Regions.</title>
        <authorList>
            <person name="Hyden B."/>
            <person name="Feng K."/>
            <person name="Yates T.B."/>
            <person name="Jawdy S."/>
            <person name="Cereghino C."/>
            <person name="Smart L.B."/>
            <person name="Muchero W."/>
        </authorList>
    </citation>
    <scope>NUCLEOTIDE SEQUENCE</scope>
    <source>
        <tissue evidence="5">Shoot tip</tissue>
    </source>
</reference>
<evidence type="ECO:0000256" key="4">
    <source>
        <dbReference type="SAM" id="Phobius"/>
    </source>
</evidence>
<dbReference type="Proteomes" id="UP001141253">
    <property type="component" value="Chromosome 10"/>
</dbReference>
<gene>
    <name evidence="5" type="ORF">OIU77_014550</name>
</gene>
<accession>A0ABQ8ZXM5</accession>
<proteinExistence type="inferred from homology"/>
<comment type="caution">
    <text evidence="5">The sequence shown here is derived from an EMBL/GenBank/DDBJ whole genome shotgun (WGS) entry which is preliminary data.</text>
</comment>
<keyword evidence="4" id="KW-1133">Transmembrane helix</keyword>
<feature type="repeat" description="PPR" evidence="3">
    <location>
        <begin position="81"/>
        <end position="115"/>
    </location>
</feature>
<name>A0ABQ8ZXM5_9ROSI</name>